<proteinExistence type="predicted"/>
<evidence type="ECO:0000313" key="3">
    <source>
        <dbReference type="Proteomes" id="UP000242715"/>
    </source>
</evidence>
<protein>
    <submittedName>
        <fullName evidence="2">Uncharacterized protein</fullName>
    </submittedName>
</protein>
<keyword evidence="3" id="KW-1185">Reference proteome</keyword>
<feature type="compositionally biased region" description="Polar residues" evidence="1">
    <location>
        <begin position="29"/>
        <end position="40"/>
    </location>
</feature>
<name>A0A2Z6MY63_TRISU</name>
<dbReference type="EMBL" id="DF973640">
    <property type="protein sequence ID" value="GAU36786.1"/>
    <property type="molecule type" value="Genomic_DNA"/>
</dbReference>
<feature type="region of interest" description="Disordered" evidence="1">
    <location>
        <begin position="1"/>
        <end position="41"/>
    </location>
</feature>
<dbReference type="Proteomes" id="UP000242715">
    <property type="component" value="Unassembled WGS sequence"/>
</dbReference>
<feature type="compositionally biased region" description="Polar residues" evidence="1">
    <location>
        <begin position="1"/>
        <end position="10"/>
    </location>
</feature>
<accession>A0A2Z6MY63</accession>
<reference evidence="3" key="1">
    <citation type="journal article" date="2017" name="Front. Plant Sci.">
        <title>Climate Clever Clovers: New Paradigm to Reduce the Environmental Footprint of Ruminants by Breeding Low Methanogenic Forages Utilizing Haplotype Variation.</title>
        <authorList>
            <person name="Kaur P."/>
            <person name="Appels R."/>
            <person name="Bayer P.E."/>
            <person name="Keeble-Gagnere G."/>
            <person name="Wang J."/>
            <person name="Hirakawa H."/>
            <person name="Shirasawa K."/>
            <person name="Vercoe P."/>
            <person name="Stefanova K."/>
            <person name="Durmic Z."/>
            <person name="Nichols P."/>
            <person name="Revell C."/>
            <person name="Isobe S.N."/>
            <person name="Edwards D."/>
            <person name="Erskine W."/>
        </authorList>
    </citation>
    <scope>NUCLEOTIDE SEQUENCE [LARGE SCALE GENOMIC DNA]</scope>
    <source>
        <strain evidence="3">cv. Daliak</strain>
    </source>
</reference>
<dbReference type="AlphaFoldDB" id="A0A2Z6MY63"/>
<organism evidence="2 3">
    <name type="scientific">Trifolium subterraneum</name>
    <name type="common">Subterranean clover</name>
    <dbReference type="NCBI Taxonomy" id="3900"/>
    <lineage>
        <taxon>Eukaryota</taxon>
        <taxon>Viridiplantae</taxon>
        <taxon>Streptophyta</taxon>
        <taxon>Embryophyta</taxon>
        <taxon>Tracheophyta</taxon>
        <taxon>Spermatophyta</taxon>
        <taxon>Magnoliopsida</taxon>
        <taxon>eudicotyledons</taxon>
        <taxon>Gunneridae</taxon>
        <taxon>Pentapetalae</taxon>
        <taxon>rosids</taxon>
        <taxon>fabids</taxon>
        <taxon>Fabales</taxon>
        <taxon>Fabaceae</taxon>
        <taxon>Papilionoideae</taxon>
        <taxon>50 kb inversion clade</taxon>
        <taxon>NPAAA clade</taxon>
        <taxon>Hologalegina</taxon>
        <taxon>IRL clade</taxon>
        <taxon>Trifolieae</taxon>
        <taxon>Trifolium</taxon>
    </lineage>
</organism>
<gene>
    <name evidence="2" type="ORF">TSUD_213530</name>
</gene>
<evidence type="ECO:0000313" key="2">
    <source>
        <dbReference type="EMBL" id="GAU36786.1"/>
    </source>
</evidence>
<evidence type="ECO:0000256" key="1">
    <source>
        <dbReference type="SAM" id="MobiDB-lite"/>
    </source>
</evidence>
<sequence>MKSSTTTTSPGLAVAPDDKTSKQAKRAQTRSGIRSSTSMALENDDVDWLHGGFVKTFE</sequence>